<dbReference type="InterPro" id="IPR049492">
    <property type="entry name" value="BD-FAE-like_dom"/>
</dbReference>
<accession>A0ABP6QH08</accession>
<dbReference type="Proteomes" id="UP001501237">
    <property type="component" value="Unassembled WGS sequence"/>
</dbReference>
<keyword evidence="1" id="KW-0378">Hydrolase</keyword>
<dbReference type="EMBL" id="BAAAUV010000020">
    <property type="protein sequence ID" value="GAA3230143.1"/>
    <property type="molecule type" value="Genomic_DNA"/>
</dbReference>
<dbReference type="Gene3D" id="3.40.50.1820">
    <property type="entry name" value="alpha/beta hydrolase"/>
    <property type="match status" value="1"/>
</dbReference>
<protein>
    <recommendedName>
        <fullName evidence="2">BD-FAE-like domain-containing protein</fullName>
    </recommendedName>
</protein>
<gene>
    <name evidence="3" type="ORF">GCM10010468_60430</name>
</gene>
<dbReference type="InterPro" id="IPR050300">
    <property type="entry name" value="GDXG_lipolytic_enzyme"/>
</dbReference>
<evidence type="ECO:0000259" key="2">
    <source>
        <dbReference type="Pfam" id="PF20434"/>
    </source>
</evidence>
<feature type="domain" description="BD-FAE-like" evidence="2">
    <location>
        <begin position="28"/>
        <end position="220"/>
    </location>
</feature>
<sequence length="259" mass="27101">MNYRDILVAETYGYRPLFMNLATPPGAYDAPVLVWIHGGAWLGGSPALRPGWLGSTDLVAEAVAAGFAVASVTYRMSAEAVFPAQLDDVSAAVEWIRENAAGHGLDASRISVWGESAGGHLAAMLALTDPGIRSAVLWYAPANLLTKQDHHLAGAHLHSDPAHTPESLLIGGNVHDHQAEAMAASPVAHVSPGAPPVLLMHGEADRVVPCEQSVELYEALRSAGASPELRLVPGADHCWEGGDVAALVADSLDFFGKNG</sequence>
<keyword evidence="4" id="KW-1185">Reference proteome</keyword>
<dbReference type="InterPro" id="IPR029058">
    <property type="entry name" value="AB_hydrolase_fold"/>
</dbReference>
<dbReference type="PANTHER" id="PTHR48081">
    <property type="entry name" value="AB HYDROLASE SUPERFAMILY PROTEIN C4A8.06C"/>
    <property type="match status" value="1"/>
</dbReference>
<evidence type="ECO:0000313" key="3">
    <source>
        <dbReference type="EMBL" id="GAA3230143.1"/>
    </source>
</evidence>
<proteinExistence type="predicted"/>
<dbReference type="PANTHER" id="PTHR48081:SF13">
    <property type="entry name" value="ALPHA_BETA HYDROLASE"/>
    <property type="match status" value="1"/>
</dbReference>
<dbReference type="Pfam" id="PF20434">
    <property type="entry name" value="BD-FAE"/>
    <property type="match status" value="1"/>
</dbReference>
<comment type="caution">
    <text evidence="3">The sequence shown here is derived from an EMBL/GenBank/DDBJ whole genome shotgun (WGS) entry which is preliminary data.</text>
</comment>
<evidence type="ECO:0000313" key="4">
    <source>
        <dbReference type="Proteomes" id="UP001501237"/>
    </source>
</evidence>
<dbReference type="RefSeq" id="WP_344835154.1">
    <property type="nucleotide sequence ID" value="NZ_BAAAUV010000020.1"/>
</dbReference>
<organism evidence="3 4">
    <name type="scientific">Actinocorallia longicatena</name>
    <dbReference type="NCBI Taxonomy" id="111803"/>
    <lineage>
        <taxon>Bacteria</taxon>
        <taxon>Bacillati</taxon>
        <taxon>Actinomycetota</taxon>
        <taxon>Actinomycetes</taxon>
        <taxon>Streptosporangiales</taxon>
        <taxon>Thermomonosporaceae</taxon>
        <taxon>Actinocorallia</taxon>
    </lineage>
</organism>
<reference evidence="4" key="1">
    <citation type="journal article" date="2019" name="Int. J. Syst. Evol. Microbiol.">
        <title>The Global Catalogue of Microorganisms (GCM) 10K type strain sequencing project: providing services to taxonomists for standard genome sequencing and annotation.</title>
        <authorList>
            <consortium name="The Broad Institute Genomics Platform"/>
            <consortium name="The Broad Institute Genome Sequencing Center for Infectious Disease"/>
            <person name="Wu L."/>
            <person name="Ma J."/>
        </authorList>
    </citation>
    <scope>NUCLEOTIDE SEQUENCE [LARGE SCALE GENOMIC DNA]</scope>
    <source>
        <strain evidence="4">JCM 9377</strain>
    </source>
</reference>
<name>A0ABP6QH08_9ACTN</name>
<dbReference type="SUPFAM" id="SSF53474">
    <property type="entry name" value="alpha/beta-Hydrolases"/>
    <property type="match status" value="1"/>
</dbReference>
<evidence type="ECO:0000256" key="1">
    <source>
        <dbReference type="ARBA" id="ARBA00022801"/>
    </source>
</evidence>